<dbReference type="RefSeq" id="WP_183120482.1">
    <property type="nucleotide sequence ID" value="NZ_JABEQF010000015.1"/>
</dbReference>
<evidence type="ECO:0000313" key="3">
    <source>
        <dbReference type="EMBL" id="MBB2191354.1"/>
    </source>
</evidence>
<dbReference type="AlphaFoldDB" id="A0A7W4PG88"/>
<feature type="chain" id="PRO_5031438813" description="Secreted protein" evidence="2">
    <location>
        <begin position="26"/>
        <end position="174"/>
    </location>
</feature>
<protein>
    <recommendedName>
        <fullName evidence="5">Secreted protein</fullName>
    </recommendedName>
</protein>
<name>A0A7W4PG88_9PROT</name>
<evidence type="ECO:0000256" key="2">
    <source>
        <dbReference type="SAM" id="SignalP"/>
    </source>
</evidence>
<dbReference type="Proteomes" id="UP000555756">
    <property type="component" value="Unassembled WGS sequence"/>
</dbReference>
<reference evidence="3 4" key="1">
    <citation type="submission" date="2020-04" db="EMBL/GenBank/DDBJ databases">
        <title>Description of novel Gluconacetobacter.</title>
        <authorList>
            <person name="Sombolestani A."/>
        </authorList>
    </citation>
    <scope>NUCLEOTIDE SEQUENCE [LARGE SCALE GENOMIC DNA]</scope>
    <source>
        <strain evidence="3 4">LMG 21311</strain>
    </source>
</reference>
<dbReference type="EMBL" id="JABEQF010000015">
    <property type="protein sequence ID" value="MBB2191354.1"/>
    <property type="molecule type" value="Genomic_DNA"/>
</dbReference>
<organism evidence="3 4">
    <name type="scientific">Gluconacetobacter azotocaptans</name>
    <dbReference type="NCBI Taxonomy" id="142834"/>
    <lineage>
        <taxon>Bacteria</taxon>
        <taxon>Pseudomonadati</taxon>
        <taxon>Pseudomonadota</taxon>
        <taxon>Alphaproteobacteria</taxon>
        <taxon>Acetobacterales</taxon>
        <taxon>Acetobacteraceae</taxon>
        <taxon>Gluconacetobacter</taxon>
    </lineage>
</organism>
<keyword evidence="2" id="KW-0732">Signal</keyword>
<evidence type="ECO:0000313" key="4">
    <source>
        <dbReference type="Proteomes" id="UP000555756"/>
    </source>
</evidence>
<gene>
    <name evidence="3" type="ORF">HLH34_15550</name>
</gene>
<evidence type="ECO:0008006" key="5">
    <source>
        <dbReference type="Google" id="ProtNLM"/>
    </source>
</evidence>
<sequence length="174" mass="17632">MTITHPARLAALLLSCCLFPVGAMAQDDGGGGGGEGGDGQGGSRTASIQLQKDLAVLQGNPDAASQDCLDALKELHKTQDMVAAEEARTKDQDLEVARDVLETDFETAAQVCTPDAASLCDKSGASPTPAMAKACAALQTASHDPRGDDEDDETGGAGSGGHHRPHHGGPDDGS</sequence>
<proteinExistence type="predicted"/>
<feature type="region of interest" description="Disordered" evidence="1">
    <location>
        <begin position="120"/>
        <end position="174"/>
    </location>
</feature>
<comment type="caution">
    <text evidence="3">The sequence shown here is derived from an EMBL/GenBank/DDBJ whole genome shotgun (WGS) entry which is preliminary data.</text>
</comment>
<evidence type="ECO:0000256" key="1">
    <source>
        <dbReference type="SAM" id="MobiDB-lite"/>
    </source>
</evidence>
<accession>A0A7W4PG88</accession>
<feature type="signal peptide" evidence="2">
    <location>
        <begin position="1"/>
        <end position="25"/>
    </location>
</feature>
<keyword evidence="4" id="KW-1185">Reference proteome</keyword>